<dbReference type="Gene3D" id="3.40.50.1820">
    <property type="entry name" value="alpha/beta hydrolase"/>
    <property type="match status" value="1"/>
</dbReference>
<dbReference type="Proteomes" id="UP001172155">
    <property type="component" value="Unassembled WGS sequence"/>
</dbReference>
<feature type="domain" description="Thioesterase" evidence="1">
    <location>
        <begin position="22"/>
        <end position="122"/>
    </location>
</feature>
<gene>
    <name evidence="2" type="ORF">B0T18DRAFT_435143</name>
</gene>
<name>A0AA40KDH9_9PEZI</name>
<sequence length="253" mass="28394">MFANLDLVQDQGRVAPWVKTTPLFLLHDGGGTTFAYHCLGRLDRTVYGISNPYFKTDKKWNSLTEMARHYAGIIQKTVPHGSVILGGWSLGGLVCLEVAKILREDIGPRVIGIVMIDSSYPRPPKGFTPSLPYSPQWSTQTRQDTKDAVTRCFAEAMQIVAEWTLPTWGDEELAPPPVILLRAEDSVPGDGISRVDQNREDRRLGWDRYRPTFLTQLVDIPGHHFNIFSTEENLEAATAKLKKACEDLEGFDH</sequence>
<proteinExistence type="predicted"/>
<reference evidence="2" key="1">
    <citation type="submission" date="2023-06" db="EMBL/GenBank/DDBJ databases">
        <title>Genome-scale phylogeny and comparative genomics of the fungal order Sordariales.</title>
        <authorList>
            <consortium name="Lawrence Berkeley National Laboratory"/>
            <person name="Hensen N."/>
            <person name="Bonometti L."/>
            <person name="Westerberg I."/>
            <person name="Brannstrom I.O."/>
            <person name="Guillou S."/>
            <person name="Cros-Aarteil S."/>
            <person name="Calhoun S."/>
            <person name="Haridas S."/>
            <person name="Kuo A."/>
            <person name="Mondo S."/>
            <person name="Pangilinan J."/>
            <person name="Riley R."/>
            <person name="LaButti K."/>
            <person name="Andreopoulos B."/>
            <person name="Lipzen A."/>
            <person name="Chen C."/>
            <person name="Yanf M."/>
            <person name="Daum C."/>
            <person name="Ng V."/>
            <person name="Clum A."/>
            <person name="Steindorff A."/>
            <person name="Ohm R."/>
            <person name="Martin F."/>
            <person name="Silar P."/>
            <person name="Natvig D."/>
            <person name="Lalanne C."/>
            <person name="Gautier V."/>
            <person name="Ament-velasquez S.L."/>
            <person name="Kruys A."/>
            <person name="Hutchinson M.I."/>
            <person name="Powell A.J."/>
            <person name="Barry K."/>
            <person name="Miller A.N."/>
            <person name="Grigoriev I.V."/>
            <person name="Debuchy R."/>
            <person name="Gladieux P."/>
            <person name="Thoren M.H."/>
            <person name="Johannesson H."/>
        </authorList>
    </citation>
    <scope>NUCLEOTIDE SEQUENCE</scope>
    <source>
        <strain evidence="2">SMH3187-1</strain>
    </source>
</reference>
<dbReference type="GO" id="GO:0016787">
    <property type="term" value="F:hydrolase activity"/>
    <property type="evidence" value="ECO:0007669"/>
    <property type="project" value="UniProtKB-KW"/>
</dbReference>
<evidence type="ECO:0000313" key="2">
    <source>
        <dbReference type="EMBL" id="KAK0754906.1"/>
    </source>
</evidence>
<organism evidence="2 3">
    <name type="scientific">Schizothecium vesticola</name>
    <dbReference type="NCBI Taxonomy" id="314040"/>
    <lineage>
        <taxon>Eukaryota</taxon>
        <taxon>Fungi</taxon>
        <taxon>Dikarya</taxon>
        <taxon>Ascomycota</taxon>
        <taxon>Pezizomycotina</taxon>
        <taxon>Sordariomycetes</taxon>
        <taxon>Sordariomycetidae</taxon>
        <taxon>Sordariales</taxon>
        <taxon>Schizotheciaceae</taxon>
        <taxon>Schizothecium</taxon>
    </lineage>
</organism>
<dbReference type="Pfam" id="PF00975">
    <property type="entry name" value="Thioesterase"/>
    <property type="match status" value="1"/>
</dbReference>
<dbReference type="InterPro" id="IPR001031">
    <property type="entry name" value="Thioesterase"/>
</dbReference>
<protein>
    <submittedName>
        <fullName evidence="2">Alpha/Beta hydrolase protein</fullName>
    </submittedName>
</protein>
<comment type="caution">
    <text evidence="2">The sequence shown here is derived from an EMBL/GenBank/DDBJ whole genome shotgun (WGS) entry which is preliminary data.</text>
</comment>
<keyword evidence="2" id="KW-0378">Hydrolase</keyword>
<keyword evidence="3" id="KW-1185">Reference proteome</keyword>
<evidence type="ECO:0000313" key="3">
    <source>
        <dbReference type="Proteomes" id="UP001172155"/>
    </source>
</evidence>
<accession>A0AA40KDH9</accession>
<evidence type="ECO:0000259" key="1">
    <source>
        <dbReference type="Pfam" id="PF00975"/>
    </source>
</evidence>
<dbReference type="InterPro" id="IPR029058">
    <property type="entry name" value="AB_hydrolase_fold"/>
</dbReference>
<dbReference type="SUPFAM" id="SSF53474">
    <property type="entry name" value="alpha/beta-Hydrolases"/>
    <property type="match status" value="1"/>
</dbReference>
<dbReference type="EMBL" id="JAUKUD010000001">
    <property type="protein sequence ID" value="KAK0754906.1"/>
    <property type="molecule type" value="Genomic_DNA"/>
</dbReference>
<dbReference type="AlphaFoldDB" id="A0AA40KDH9"/>